<dbReference type="GO" id="GO:0006729">
    <property type="term" value="P:tetrahydrobiopterin biosynthetic process"/>
    <property type="evidence" value="ECO:0007669"/>
    <property type="project" value="TreeGrafter"/>
</dbReference>
<protein>
    <submittedName>
        <fullName evidence="5">Benzil reductase ((S)-benzoin forming)</fullName>
        <ecNumber evidence="5">1.1.1.320</ecNumber>
    </submittedName>
</protein>
<proteinExistence type="predicted"/>
<comment type="caution">
    <text evidence="5">The sequence shown here is derived from an EMBL/GenBank/DDBJ whole genome shotgun (WGS) entry which is preliminary data.</text>
</comment>
<dbReference type="GO" id="GO:0005737">
    <property type="term" value="C:cytoplasm"/>
    <property type="evidence" value="ECO:0007669"/>
    <property type="project" value="UniProtKB-SubCell"/>
</dbReference>
<accession>A0A841GE66</accession>
<name>A0A841GE66_9GAMM</name>
<evidence type="ECO:0000313" key="5">
    <source>
        <dbReference type="EMBL" id="MBB6054926.1"/>
    </source>
</evidence>
<evidence type="ECO:0000313" key="6">
    <source>
        <dbReference type="Proteomes" id="UP000585721"/>
    </source>
</evidence>
<keyword evidence="4 5" id="KW-0560">Oxidoreductase</keyword>
<evidence type="ECO:0000256" key="4">
    <source>
        <dbReference type="ARBA" id="ARBA00023002"/>
    </source>
</evidence>
<comment type="subcellular location">
    <subcellularLocation>
        <location evidence="1">Cytoplasm</location>
    </subcellularLocation>
</comment>
<dbReference type="InterPro" id="IPR020904">
    <property type="entry name" value="Sc_DH/Rdtase_CS"/>
</dbReference>
<keyword evidence="3" id="KW-0521">NADP</keyword>
<dbReference type="EMBL" id="JACHGR010000002">
    <property type="protein sequence ID" value="MBB6054926.1"/>
    <property type="molecule type" value="Genomic_DNA"/>
</dbReference>
<dbReference type="SUPFAM" id="SSF51735">
    <property type="entry name" value="NAD(P)-binding Rossmann-fold domains"/>
    <property type="match status" value="1"/>
</dbReference>
<evidence type="ECO:0000256" key="2">
    <source>
        <dbReference type="ARBA" id="ARBA00022490"/>
    </source>
</evidence>
<dbReference type="RefSeq" id="WP_188025717.1">
    <property type="nucleotide sequence ID" value="NZ_JACHGR010000002.1"/>
</dbReference>
<dbReference type="Gene3D" id="3.40.50.720">
    <property type="entry name" value="NAD(P)-binding Rossmann-like Domain"/>
    <property type="match status" value="1"/>
</dbReference>
<evidence type="ECO:0000256" key="1">
    <source>
        <dbReference type="ARBA" id="ARBA00004496"/>
    </source>
</evidence>
<dbReference type="InterPro" id="IPR036291">
    <property type="entry name" value="NAD(P)-bd_dom_sf"/>
</dbReference>
<dbReference type="InterPro" id="IPR051721">
    <property type="entry name" value="Biopterin_syn/organic_redct"/>
</dbReference>
<gene>
    <name evidence="5" type="ORF">HNR75_000798</name>
</gene>
<organism evidence="5 6">
    <name type="scientific">Tolumonas osonensis</name>
    <dbReference type="NCBI Taxonomy" id="675874"/>
    <lineage>
        <taxon>Bacteria</taxon>
        <taxon>Pseudomonadati</taxon>
        <taxon>Pseudomonadota</taxon>
        <taxon>Gammaproteobacteria</taxon>
        <taxon>Aeromonadales</taxon>
        <taxon>Aeromonadaceae</taxon>
        <taxon>Tolumonas</taxon>
    </lineage>
</organism>
<dbReference type="AlphaFoldDB" id="A0A841GE66"/>
<dbReference type="PRINTS" id="PR00081">
    <property type="entry name" value="GDHRDH"/>
</dbReference>
<sequence length="236" mass="25344">MKLAIISGGSKGLGHAIAEKLQVAGYQVVEFSRSAPHAYSVKLDFSSPDQMLPVLTSNLEKLAAQPWEEILVVSNAASLSPIGPTSKKNTMAVLANINTNFTSAILFMSEVMKHFQSHACRKVIVSISSGAALKAYSGWSLYCSAKAGLESYIRTVAVEQASEANPFVVLNVDPGVMDTDMQVLIRSSQKEDFPAVDYFIHRKESGELRTPEVVAAGVINILHSDATSGARIPVFS</sequence>
<reference evidence="5 6" key="1">
    <citation type="submission" date="2020-08" db="EMBL/GenBank/DDBJ databases">
        <title>Genomic Encyclopedia of Type Strains, Phase IV (KMG-IV): sequencing the most valuable type-strain genomes for metagenomic binning, comparative biology and taxonomic classification.</title>
        <authorList>
            <person name="Goeker M."/>
        </authorList>
    </citation>
    <scope>NUCLEOTIDE SEQUENCE [LARGE SCALE GENOMIC DNA]</scope>
    <source>
        <strain evidence="5 6">DSM 22975</strain>
    </source>
</reference>
<dbReference type="Pfam" id="PF00106">
    <property type="entry name" value="adh_short"/>
    <property type="match status" value="1"/>
</dbReference>
<dbReference type="PANTHER" id="PTHR44085">
    <property type="entry name" value="SEPIAPTERIN REDUCTASE"/>
    <property type="match status" value="1"/>
</dbReference>
<evidence type="ECO:0000256" key="3">
    <source>
        <dbReference type="ARBA" id="ARBA00022857"/>
    </source>
</evidence>
<dbReference type="Proteomes" id="UP000585721">
    <property type="component" value="Unassembled WGS sequence"/>
</dbReference>
<dbReference type="PROSITE" id="PS00061">
    <property type="entry name" value="ADH_SHORT"/>
    <property type="match status" value="1"/>
</dbReference>
<keyword evidence="6" id="KW-1185">Reference proteome</keyword>
<dbReference type="PANTHER" id="PTHR44085:SF2">
    <property type="entry name" value="SEPIAPTERIN REDUCTASE"/>
    <property type="match status" value="1"/>
</dbReference>
<dbReference type="InterPro" id="IPR002347">
    <property type="entry name" value="SDR_fam"/>
</dbReference>
<keyword evidence="2" id="KW-0963">Cytoplasm</keyword>
<dbReference type="EC" id="1.1.1.320" evidence="5"/>
<dbReference type="GO" id="GO:0004757">
    <property type="term" value="F:sepiapterin reductase (NADP+) activity"/>
    <property type="evidence" value="ECO:0007669"/>
    <property type="project" value="TreeGrafter"/>
</dbReference>